<accession>A0A9Q0YQ58</accession>
<evidence type="ECO:0000313" key="2">
    <source>
        <dbReference type="Proteomes" id="UP001152320"/>
    </source>
</evidence>
<comment type="caution">
    <text evidence="1">The sequence shown here is derived from an EMBL/GenBank/DDBJ whole genome shotgun (WGS) entry which is preliminary data.</text>
</comment>
<keyword evidence="2" id="KW-1185">Reference proteome</keyword>
<gene>
    <name evidence="1" type="ORF">HOLleu_31381</name>
</gene>
<sequence length="104" mass="12151">MLTGMQLFWRRANVPACGEENQNNRGKYTHKPIKRKSQIKYLKVVNCEYWTLTENFVRHTPTTVYPVCGELLVVSNQNQNQIERSHIDARSPQMFGDVSLRKVL</sequence>
<evidence type="ECO:0000313" key="1">
    <source>
        <dbReference type="EMBL" id="KAJ8026530.1"/>
    </source>
</evidence>
<protein>
    <submittedName>
        <fullName evidence="1">Uncharacterized protein</fullName>
    </submittedName>
</protein>
<dbReference type="Proteomes" id="UP001152320">
    <property type="component" value="Chromosome 16"/>
</dbReference>
<dbReference type="EMBL" id="JAIZAY010000016">
    <property type="protein sequence ID" value="KAJ8026530.1"/>
    <property type="molecule type" value="Genomic_DNA"/>
</dbReference>
<organism evidence="1 2">
    <name type="scientific">Holothuria leucospilota</name>
    <name type="common">Black long sea cucumber</name>
    <name type="synonym">Mertensiothuria leucospilota</name>
    <dbReference type="NCBI Taxonomy" id="206669"/>
    <lineage>
        <taxon>Eukaryota</taxon>
        <taxon>Metazoa</taxon>
        <taxon>Echinodermata</taxon>
        <taxon>Eleutherozoa</taxon>
        <taxon>Echinozoa</taxon>
        <taxon>Holothuroidea</taxon>
        <taxon>Aspidochirotacea</taxon>
        <taxon>Aspidochirotida</taxon>
        <taxon>Holothuriidae</taxon>
        <taxon>Holothuria</taxon>
    </lineage>
</organism>
<reference evidence="1" key="1">
    <citation type="submission" date="2021-10" db="EMBL/GenBank/DDBJ databases">
        <title>Tropical sea cucumber genome reveals ecological adaptation and Cuvierian tubules defense mechanism.</title>
        <authorList>
            <person name="Chen T."/>
        </authorList>
    </citation>
    <scope>NUCLEOTIDE SEQUENCE</scope>
    <source>
        <strain evidence="1">Nanhai2018</strain>
        <tissue evidence="1">Muscle</tissue>
    </source>
</reference>
<dbReference type="AlphaFoldDB" id="A0A9Q0YQ58"/>
<proteinExistence type="predicted"/>
<name>A0A9Q0YQ58_HOLLE</name>